<proteinExistence type="predicted"/>
<accession>A0A843V3J3</accession>
<keyword evidence="2" id="KW-1185">Reference proteome</keyword>
<dbReference type="Proteomes" id="UP000652761">
    <property type="component" value="Unassembled WGS sequence"/>
</dbReference>
<protein>
    <submittedName>
        <fullName evidence="1">Uncharacterized protein</fullName>
    </submittedName>
</protein>
<dbReference type="EMBL" id="NMUH01001257">
    <property type="protein sequence ID" value="MQL90588.1"/>
    <property type="molecule type" value="Genomic_DNA"/>
</dbReference>
<reference evidence="1" key="1">
    <citation type="submission" date="2017-07" db="EMBL/GenBank/DDBJ databases">
        <title>Taro Niue Genome Assembly and Annotation.</title>
        <authorList>
            <person name="Atibalentja N."/>
            <person name="Keating K."/>
            <person name="Fields C.J."/>
        </authorList>
    </citation>
    <scope>NUCLEOTIDE SEQUENCE</scope>
    <source>
        <strain evidence="1">Niue_2</strain>
        <tissue evidence="1">Leaf</tissue>
    </source>
</reference>
<organism evidence="1 2">
    <name type="scientific">Colocasia esculenta</name>
    <name type="common">Wild taro</name>
    <name type="synonym">Arum esculentum</name>
    <dbReference type="NCBI Taxonomy" id="4460"/>
    <lineage>
        <taxon>Eukaryota</taxon>
        <taxon>Viridiplantae</taxon>
        <taxon>Streptophyta</taxon>
        <taxon>Embryophyta</taxon>
        <taxon>Tracheophyta</taxon>
        <taxon>Spermatophyta</taxon>
        <taxon>Magnoliopsida</taxon>
        <taxon>Liliopsida</taxon>
        <taxon>Araceae</taxon>
        <taxon>Aroideae</taxon>
        <taxon>Colocasieae</taxon>
        <taxon>Colocasia</taxon>
    </lineage>
</organism>
<name>A0A843V3J3_COLES</name>
<evidence type="ECO:0000313" key="1">
    <source>
        <dbReference type="EMBL" id="MQL90588.1"/>
    </source>
</evidence>
<gene>
    <name evidence="1" type="ORF">Taro_023188</name>
</gene>
<evidence type="ECO:0000313" key="2">
    <source>
        <dbReference type="Proteomes" id="UP000652761"/>
    </source>
</evidence>
<dbReference type="AlphaFoldDB" id="A0A843V3J3"/>
<comment type="caution">
    <text evidence="1">The sequence shown here is derived from an EMBL/GenBank/DDBJ whole genome shotgun (WGS) entry which is preliminary data.</text>
</comment>
<sequence length="104" mass="11535">MSRSERDEPPIVTRNQKKGGFYSVWWCSEFSGRAVCAGVGRRPSWVFWEGSRACLLFCLGYKLVVSFTCGVPRLFSFARCFALEGLSCSDVVFVFLGPPSSGTC</sequence>